<dbReference type="InterPro" id="IPR025269">
    <property type="entry name" value="SAM-like_dom"/>
</dbReference>
<dbReference type="Pfam" id="PF13102">
    <property type="entry name" value="Phage_int_SAM_5"/>
    <property type="match status" value="1"/>
</dbReference>
<dbReference type="InterPro" id="IPR010998">
    <property type="entry name" value="Integrase_recombinase_N"/>
</dbReference>
<evidence type="ECO:0000256" key="2">
    <source>
        <dbReference type="ARBA" id="ARBA00023125"/>
    </source>
</evidence>
<dbReference type="Pfam" id="PF00589">
    <property type="entry name" value="Phage_integrase"/>
    <property type="match status" value="1"/>
</dbReference>
<dbReference type="EMBL" id="CP043028">
    <property type="protein sequence ID" value="QFJ53923.1"/>
    <property type="molecule type" value="Genomic_DNA"/>
</dbReference>
<accession>A0A5P6VMP0</accession>
<evidence type="ECO:0000256" key="3">
    <source>
        <dbReference type="ARBA" id="ARBA00023172"/>
    </source>
</evidence>
<dbReference type="PANTHER" id="PTHR30349">
    <property type="entry name" value="PHAGE INTEGRASE-RELATED"/>
    <property type="match status" value="1"/>
</dbReference>
<dbReference type="Gene3D" id="1.10.443.10">
    <property type="entry name" value="Intergrase catalytic core"/>
    <property type="match status" value="1"/>
</dbReference>
<evidence type="ECO:0000259" key="6">
    <source>
        <dbReference type="PROSITE" id="PS51900"/>
    </source>
</evidence>
<proteinExistence type="inferred from homology"/>
<dbReference type="InterPro" id="IPR013762">
    <property type="entry name" value="Integrase-like_cat_sf"/>
</dbReference>
<dbReference type="OrthoDB" id="9801717at2"/>
<dbReference type="SUPFAM" id="SSF56349">
    <property type="entry name" value="DNA breaking-rejoining enzymes"/>
    <property type="match status" value="1"/>
</dbReference>
<dbReference type="KEGG" id="pxv:FXF36_03095"/>
<dbReference type="AlphaFoldDB" id="A0A5P6VMP0"/>
<feature type="domain" description="Tyr recombinase" evidence="5">
    <location>
        <begin position="116"/>
        <end position="317"/>
    </location>
</feature>
<evidence type="ECO:0000259" key="5">
    <source>
        <dbReference type="PROSITE" id="PS51898"/>
    </source>
</evidence>
<feature type="domain" description="Core-binding (CB)" evidence="6">
    <location>
        <begin position="7"/>
        <end position="102"/>
    </location>
</feature>
<dbReference type="InterPro" id="IPR011010">
    <property type="entry name" value="DNA_brk_join_enz"/>
</dbReference>
<reference evidence="8" key="1">
    <citation type="submission" date="2019-08" db="EMBL/GenBank/DDBJ databases">
        <title>Complete Genome Sequence of the Polysaccharide-Degrading Rumen Bacterium Pseudobutyrivibrio xylanivorans MA3014.</title>
        <authorList>
            <person name="Palevich N."/>
            <person name="Maclean P.H."/>
            <person name="Kelly W.J."/>
            <person name="Leahy S.C."/>
            <person name="Rakonjac J."/>
            <person name="Attwood G.T."/>
        </authorList>
    </citation>
    <scope>NUCLEOTIDE SEQUENCE [LARGE SCALE GENOMIC DNA]</scope>
    <source>
        <strain evidence="8">MA3014</strain>
    </source>
</reference>
<name>A0A5P6VMP0_PSEXY</name>
<keyword evidence="3" id="KW-0233">DNA recombination</keyword>
<dbReference type="GO" id="GO:0015074">
    <property type="term" value="P:DNA integration"/>
    <property type="evidence" value="ECO:0007669"/>
    <property type="project" value="InterPro"/>
</dbReference>
<dbReference type="InterPro" id="IPR044068">
    <property type="entry name" value="CB"/>
</dbReference>
<dbReference type="Gene3D" id="1.10.150.130">
    <property type="match status" value="1"/>
</dbReference>
<dbReference type="PROSITE" id="PS51900">
    <property type="entry name" value="CB"/>
    <property type="match status" value="1"/>
</dbReference>
<dbReference type="InterPro" id="IPR050090">
    <property type="entry name" value="Tyrosine_recombinase_XerCD"/>
</dbReference>
<evidence type="ECO:0000256" key="1">
    <source>
        <dbReference type="ARBA" id="ARBA00008857"/>
    </source>
</evidence>
<dbReference type="GO" id="GO:0003677">
    <property type="term" value="F:DNA binding"/>
    <property type="evidence" value="ECO:0007669"/>
    <property type="project" value="UniProtKB-UniRule"/>
</dbReference>
<gene>
    <name evidence="7" type="ORF">FXF36_03095</name>
</gene>
<keyword evidence="2 4" id="KW-0238">DNA-binding</keyword>
<dbReference type="PROSITE" id="PS51898">
    <property type="entry name" value="TYR_RECOMBINASE"/>
    <property type="match status" value="1"/>
</dbReference>
<dbReference type="RefSeq" id="WP_151622420.1">
    <property type="nucleotide sequence ID" value="NZ_CP043028.1"/>
</dbReference>
<sequence length="344" mass="39974">MRKQGILTEKLFFSMTWDYLNVYLPTQHSDSPKTVKSYEDALTVFRRYITDVKKIPMEKFQFEDLTYDFVLDYRIYLVEKDYKPATVNHRLTVISAYMKYAATRRIDLYQIYLNVSDVPYVTVPSRVGEIIESPVIIKEYLASPGSSMKGIRDQVILVVLYDTAIRADELIGLDISDVILNTDEPHLLVKGKGDKERFAALSEKAVPLIKRYISIYHKDLRKRSAPFIYTVIKGEMGRMSERNVERIVKKYADKIREKYPEIPNVYPHMLRRTRATGWYRDGVPIETIAVILGHADAKTTRKSYASPSVEMLREQMEKGTESEPEPEKPLWKNDEELAHICGIR</sequence>
<evidence type="ECO:0000313" key="8">
    <source>
        <dbReference type="Proteomes" id="UP000327030"/>
    </source>
</evidence>
<dbReference type="Proteomes" id="UP000327030">
    <property type="component" value="Chromosome 1"/>
</dbReference>
<dbReference type="PANTHER" id="PTHR30349:SF41">
    <property type="entry name" value="INTEGRASE_RECOMBINASE PROTEIN MJ0367-RELATED"/>
    <property type="match status" value="1"/>
</dbReference>
<dbReference type="InterPro" id="IPR002104">
    <property type="entry name" value="Integrase_catalytic"/>
</dbReference>
<evidence type="ECO:0000256" key="4">
    <source>
        <dbReference type="PROSITE-ProRule" id="PRU01248"/>
    </source>
</evidence>
<evidence type="ECO:0000313" key="7">
    <source>
        <dbReference type="EMBL" id="QFJ53923.1"/>
    </source>
</evidence>
<comment type="similarity">
    <text evidence="1">Belongs to the 'phage' integrase family.</text>
</comment>
<dbReference type="GO" id="GO:0006310">
    <property type="term" value="P:DNA recombination"/>
    <property type="evidence" value="ECO:0007669"/>
    <property type="project" value="UniProtKB-KW"/>
</dbReference>
<protein>
    <submittedName>
        <fullName evidence="7">Site-specific integrase</fullName>
    </submittedName>
</protein>
<organism evidence="7 8">
    <name type="scientific">Pseudobutyrivibrio xylanivorans</name>
    <dbReference type="NCBI Taxonomy" id="185007"/>
    <lineage>
        <taxon>Bacteria</taxon>
        <taxon>Bacillati</taxon>
        <taxon>Bacillota</taxon>
        <taxon>Clostridia</taxon>
        <taxon>Lachnospirales</taxon>
        <taxon>Lachnospiraceae</taxon>
        <taxon>Pseudobutyrivibrio</taxon>
    </lineage>
</organism>